<feature type="compositionally biased region" description="Basic residues" evidence="4">
    <location>
        <begin position="102"/>
        <end position="114"/>
    </location>
</feature>
<gene>
    <name evidence="5" type="ORF">OFY01_07405</name>
</gene>
<dbReference type="Proteomes" id="UP001163064">
    <property type="component" value="Unassembled WGS sequence"/>
</dbReference>
<evidence type="ECO:0000313" key="6">
    <source>
        <dbReference type="Proteomes" id="UP001163064"/>
    </source>
</evidence>
<evidence type="ECO:0000256" key="3">
    <source>
        <dbReference type="RuleBase" id="RU003939"/>
    </source>
</evidence>
<comment type="caution">
    <text evidence="5">The sequence shown here is derived from an EMBL/GenBank/DDBJ whole genome shotgun (WGS) entry which is preliminary data.</text>
</comment>
<dbReference type="Gene3D" id="4.10.520.10">
    <property type="entry name" value="IHF-like DNA-binding proteins"/>
    <property type="match status" value="1"/>
</dbReference>
<dbReference type="SMART" id="SM00411">
    <property type="entry name" value="BHL"/>
    <property type="match status" value="1"/>
</dbReference>
<sequence>MKKKPTPVKNRLNTTQLIAVVAADLGTDPAAVRDTVMATFDAIARANASGHDVAITNFVTFISHRVKRTKRRNPQTGDTFTAPAHQVVRVRVSPTLADAVRRRDRKVTIRKAPKGARTPAE</sequence>
<evidence type="ECO:0000256" key="4">
    <source>
        <dbReference type="SAM" id="MobiDB-lite"/>
    </source>
</evidence>
<organism evidence="5 6">
    <name type="scientific">Streptomyces beihaiensis</name>
    <dbReference type="NCBI Taxonomy" id="2984495"/>
    <lineage>
        <taxon>Bacteria</taxon>
        <taxon>Bacillati</taxon>
        <taxon>Actinomycetota</taxon>
        <taxon>Actinomycetes</taxon>
        <taxon>Kitasatosporales</taxon>
        <taxon>Streptomycetaceae</taxon>
        <taxon>Streptomyces</taxon>
    </lineage>
</organism>
<keyword evidence="2 5" id="KW-0238">DNA-binding</keyword>
<proteinExistence type="inferred from homology"/>
<dbReference type="SUPFAM" id="SSF47729">
    <property type="entry name" value="IHF-like DNA-binding proteins"/>
    <property type="match status" value="1"/>
</dbReference>
<reference evidence="5" key="1">
    <citation type="submission" date="2022-10" db="EMBL/GenBank/DDBJ databases">
        <title>Streptomyces beihaiensis sp. nov., a chitin degrading actinobacterium, isolated from shrimp pond soil.</title>
        <authorList>
            <person name="Xie J."/>
            <person name="Shen N."/>
        </authorList>
    </citation>
    <scope>NUCLEOTIDE SEQUENCE</scope>
    <source>
        <strain evidence="5">GXMU-J5</strain>
    </source>
</reference>
<evidence type="ECO:0000256" key="2">
    <source>
        <dbReference type="ARBA" id="ARBA00023125"/>
    </source>
</evidence>
<feature type="region of interest" description="Disordered" evidence="4">
    <location>
        <begin position="101"/>
        <end position="121"/>
    </location>
</feature>
<dbReference type="RefSeq" id="WP_266597528.1">
    <property type="nucleotide sequence ID" value="NZ_JAPHNL010000057.1"/>
</dbReference>
<evidence type="ECO:0000313" key="5">
    <source>
        <dbReference type="EMBL" id="MCX3059596.1"/>
    </source>
</evidence>
<protein>
    <submittedName>
        <fullName evidence="5">HU family DNA-binding protein</fullName>
    </submittedName>
</protein>
<accession>A0ABT3TSV8</accession>
<dbReference type="PANTHER" id="PTHR33175">
    <property type="entry name" value="DNA-BINDING PROTEIN HU"/>
    <property type="match status" value="1"/>
</dbReference>
<keyword evidence="6" id="KW-1185">Reference proteome</keyword>
<dbReference type="InterPro" id="IPR010992">
    <property type="entry name" value="IHF-like_DNA-bd_dom_sf"/>
</dbReference>
<dbReference type="Pfam" id="PF00216">
    <property type="entry name" value="Bac_DNA_binding"/>
    <property type="match status" value="1"/>
</dbReference>
<dbReference type="InterPro" id="IPR000119">
    <property type="entry name" value="Hist_DNA-bd"/>
</dbReference>
<dbReference type="EMBL" id="JAPHNL010000057">
    <property type="protein sequence ID" value="MCX3059596.1"/>
    <property type="molecule type" value="Genomic_DNA"/>
</dbReference>
<dbReference type="PANTHER" id="PTHR33175:SF3">
    <property type="entry name" value="DNA-BINDING PROTEIN HU-BETA"/>
    <property type="match status" value="1"/>
</dbReference>
<name>A0ABT3TSV8_9ACTN</name>
<comment type="similarity">
    <text evidence="3">Belongs to the bacterial histone-like protein family.</text>
</comment>
<evidence type="ECO:0000256" key="1">
    <source>
        <dbReference type="ARBA" id="ARBA00023067"/>
    </source>
</evidence>
<dbReference type="GO" id="GO:0003677">
    <property type="term" value="F:DNA binding"/>
    <property type="evidence" value="ECO:0007669"/>
    <property type="project" value="UniProtKB-KW"/>
</dbReference>
<keyword evidence="1" id="KW-0226">DNA condensation</keyword>